<accession>A0A1M4UHJ0</accession>
<reference evidence="2" key="1">
    <citation type="submission" date="2016-11" db="EMBL/GenBank/DDBJ databases">
        <authorList>
            <person name="Varghese N."/>
            <person name="Submissions S."/>
        </authorList>
    </citation>
    <scope>NUCLEOTIDE SEQUENCE [LARGE SCALE GENOMIC DNA]</scope>
    <source>
        <strain evidence="2">DSM 27370</strain>
    </source>
</reference>
<dbReference type="EMBL" id="FQUC01000001">
    <property type="protein sequence ID" value="SHE56169.1"/>
    <property type="molecule type" value="Genomic_DNA"/>
</dbReference>
<protein>
    <submittedName>
        <fullName evidence="1">Uncharacterized protein</fullName>
    </submittedName>
</protein>
<dbReference type="Proteomes" id="UP000184480">
    <property type="component" value="Unassembled WGS sequence"/>
</dbReference>
<keyword evidence="2" id="KW-1185">Reference proteome</keyword>
<dbReference type="STRING" id="1346286.SAMN05444362_101605"/>
<dbReference type="AlphaFoldDB" id="A0A1M4UHJ0"/>
<dbReference type="OrthoDB" id="1061755at2"/>
<proteinExistence type="predicted"/>
<organism evidence="1 2">
    <name type="scientific">Dysgonomonas macrotermitis</name>
    <dbReference type="NCBI Taxonomy" id="1346286"/>
    <lineage>
        <taxon>Bacteria</taxon>
        <taxon>Pseudomonadati</taxon>
        <taxon>Bacteroidota</taxon>
        <taxon>Bacteroidia</taxon>
        <taxon>Bacteroidales</taxon>
        <taxon>Dysgonomonadaceae</taxon>
        <taxon>Dysgonomonas</taxon>
    </lineage>
</organism>
<gene>
    <name evidence="1" type="ORF">SAMN05444362_101605</name>
</gene>
<sequence length="615" mass="70643">MTRLLINGQEVVLPDGFSFSLYSENPVFNKSSDYTYDITLSLKNTTNARIYQNINRTNVVNNQIENRQAILIVDNKVHLKGTEIILDITDEDVKIQLASGNSELSFLIGSNRKLRSLDLGMAATLDGAGYPNDSKAFAIARQVKYLLQFSYPNVGHQLLPYAVSSSSEALDRYEPLGNNFVFYQLEYNAPGGTTGDRDFYPFYDPYYSGQVPQPYLCFIIDRMFSALGYKLTYSALAEHPIFKNAYIVHGIQTMEYAKMLPDWTVEDFLSKLEFQFDCVFAVDSETKNVEMLYNYKLDATNPKTSTLSVLDKYTRTTDEENRLNPQVANIGYALDSDEYYSFMNIDPEVYAQARKQTFNTLPELVELIQGSVQDDIKDIIFTNGYDEYIAYDTGEKLVPRRVNSFRPLYNNPDSTEIDQELDIIPAAMIPQYEREGQDLNREIWFQIPIAGNYTPLWNPTDTSLESEEKINLQSIIEGSESLESDTGYTKMRLAIYSGLSELYNPEPSDPIKFIYPVAYVESLCEYFEKTGLIEYYAPEGSDPFRLSNLNRDIYSLSDITDTTITYKFMFKYKPDFNIRDIFIINNKKYVCNKIEKEVTINGFSEYIAGYFFPKE</sequence>
<dbReference type="RefSeq" id="WP_062175668.1">
    <property type="nucleotide sequence ID" value="NZ_BBXL01000001.1"/>
</dbReference>
<name>A0A1M4UHJ0_9BACT</name>
<evidence type="ECO:0000313" key="2">
    <source>
        <dbReference type="Proteomes" id="UP000184480"/>
    </source>
</evidence>
<evidence type="ECO:0000313" key="1">
    <source>
        <dbReference type="EMBL" id="SHE56169.1"/>
    </source>
</evidence>